<sequence length="548" mass="61241">MAMRPRGFPLPPVWISARWNLPLWFRLDLLPSDVYHSRRRTLYVSPSPMAELCDRMQSLLIASDFTYAAYLRLFNVTFLNTPDGPKPAPSFMSFLENGASAKVQKDVFENLSAVAHARHPRPKVLQIRRLAFSLKGVTLVDMLRVLQDSTRATPSLTNEDAIAMSDRELLKAINTLFAAYSPRDILYHTTWWLLQLMGPLVSDDLFSLIHAHNSGEMYLRTSCAVQLEATYGVLLVAMSQSSLSGIERLSVERHLQDVRAVALVLLSNAGGLASRTKRSLTSVLEKVDTIVWSDQFQFHSIWQRLKGLYGDGYGVNDQSFFARWLDDRIRIQESSVAVERLALAETFWLDPGHVTSHSPITQAIAVSVAALRPPFYYARGTTAMLYGGLGFLYAREMFRMLSSTAELLNGMGGWQRRLVAPSGSGEEAALWESFFSCPHSVDKGALYPELPALHVAYEAYTRFGNYSSDVPLAGLEGYGPEQVFFLTFCHATCEVDSSGRLTSRYCSAAAKNFGPLRRRFPVHGIRMTSTKGASTSSGQPYFRLQENV</sequence>
<reference evidence="1" key="1">
    <citation type="journal article" date="2020" name="Cell">
        <title>Large-Scale Comparative Analyses of Tick Genomes Elucidate Their Genetic Diversity and Vector Capacities.</title>
        <authorList>
            <consortium name="Tick Genome and Microbiome Consortium (TIGMIC)"/>
            <person name="Jia N."/>
            <person name="Wang J."/>
            <person name="Shi W."/>
            <person name="Du L."/>
            <person name="Sun Y."/>
            <person name="Zhan W."/>
            <person name="Jiang J.F."/>
            <person name="Wang Q."/>
            <person name="Zhang B."/>
            <person name="Ji P."/>
            <person name="Bell-Sakyi L."/>
            <person name="Cui X.M."/>
            <person name="Yuan T.T."/>
            <person name="Jiang B.G."/>
            <person name="Yang W.F."/>
            <person name="Lam T.T."/>
            <person name="Chang Q.C."/>
            <person name="Ding S.J."/>
            <person name="Wang X.J."/>
            <person name="Zhu J.G."/>
            <person name="Ruan X.D."/>
            <person name="Zhao L."/>
            <person name="Wei J.T."/>
            <person name="Ye R.Z."/>
            <person name="Que T.C."/>
            <person name="Du C.H."/>
            <person name="Zhou Y.H."/>
            <person name="Cheng J.X."/>
            <person name="Dai P.F."/>
            <person name="Guo W.B."/>
            <person name="Han X.H."/>
            <person name="Huang E.J."/>
            <person name="Li L.F."/>
            <person name="Wei W."/>
            <person name="Gao Y.C."/>
            <person name="Liu J.Z."/>
            <person name="Shao H.Z."/>
            <person name="Wang X."/>
            <person name="Wang C.C."/>
            <person name="Yang T.C."/>
            <person name="Huo Q.B."/>
            <person name="Li W."/>
            <person name="Chen H.Y."/>
            <person name="Chen S.E."/>
            <person name="Zhou L.G."/>
            <person name="Ni X.B."/>
            <person name="Tian J.H."/>
            <person name="Sheng Y."/>
            <person name="Liu T."/>
            <person name="Pan Y.S."/>
            <person name="Xia L.Y."/>
            <person name="Li J."/>
            <person name="Zhao F."/>
            <person name="Cao W.C."/>
        </authorList>
    </citation>
    <scope>NUCLEOTIDE SEQUENCE</scope>
    <source>
        <strain evidence="1">Rsan-2018</strain>
    </source>
</reference>
<dbReference type="EMBL" id="JABSTV010001253">
    <property type="protein sequence ID" value="KAH7943456.1"/>
    <property type="molecule type" value="Genomic_DNA"/>
</dbReference>
<keyword evidence="2" id="KW-1185">Reference proteome</keyword>
<dbReference type="InterPro" id="IPR024079">
    <property type="entry name" value="MetalloPept_cat_dom_sf"/>
</dbReference>
<dbReference type="AlphaFoldDB" id="A0A9D4PHW6"/>
<dbReference type="SUPFAM" id="SSF55486">
    <property type="entry name" value="Metalloproteases ('zincins'), catalytic domain"/>
    <property type="match status" value="1"/>
</dbReference>
<proteinExistence type="predicted"/>
<name>A0A9D4PHW6_RHISA</name>
<dbReference type="Gene3D" id="1.10.1380.10">
    <property type="entry name" value="Neutral endopeptidase , domain2"/>
    <property type="match status" value="1"/>
</dbReference>
<dbReference type="VEuPathDB" id="VectorBase:RSAN_040596"/>
<dbReference type="Proteomes" id="UP000821837">
    <property type="component" value="Unassembled WGS sequence"/>
</dbReference>
<evidence type="ECO:0000313" key="1">
    <source>
        <dbReference type="EMBL" id="KAH7943456.1"/>
    </source>
</evidence>
<comment type="caution">
    <text evidence="1">The sequence shown here is derived from an EMBL/GenBank/DDBJ whole genome shotgun (WGS) entry which is preliminary data.</text>
</comment>
<gene>
    <name evidence="1" type="ORF">HPB52_008739</name>
</gene>
<dbReference type="VEuPathDB" id="VectorBase:RSAN_042870"/>
<dbReference type="InterPro" id="IPR042089">
    <property type="entry name" value="Peptidase_M13_dom_2"/>
</dbReference>
<dbReference type="GO" id="GO:0008237">
    <property type="term" value="F:metallopeptidase activity"/>
    <property type="evidence" value="ECO:0007669"/>
    <property type="project" value="InterPro"/>
</dbReference>
<evidence type="ECO:0000313" key="2">
    <source>
        <dbReference type="Proteomes" id="UP000821837"/>
    </source>
</evidence>
<dbReference type="Gene3D" id="3.40.390.10">
    <property type="entry name" value="Collagenase (Catalytic Domain)"/>
    <property type="match status" value="1"/>
</dbReference>
<accession>A0A9D4PHW6</accession>
<reference evidence="1" key="2">
    <citation type="submission" date="2021-09" db="EMBL/GenBank/DDBJ databases">
        <authorList>
            <person name="Jia N."/>
            <person name="Wang J."/>
            <person name="Shi W."/>
            <person name="Du L."/>
            <person name="Sun Y."/>
            <person name="Zhan W."/>
            <person name="Jiang J."/>
            <person name="Wang Q."/>
            <person name="Zhang B."/>
            <person name="Ji P."/>
            <person name="Sakyi L.B."/>
            <person name="Cui X."/>
            <person name="Yuan T."/>
            <person name="Jiang B."/>
            <person name="Yang W."/>
            <person name="Lam T.T.-Y."/>
            <person name="Chang Q."/>
            <person name="Ding S."/>
            <person name="Wang X."/>
            <person name="Zhu J."/>
            <person name="Ruan X."/>
            <person name="Zhao L."/>
            <person name="Wei J."/>
            <person name="Que T."/>
            <person name="Du C."/>
            <person name="Cheng J."/>
            <person name="Dai P."/>
            <person name="Han X."/>
            <person name="Huang E."/>
            <person name="Gao Y."/>
            <person name="Liu J."/>
            <person name="Shao H."/>
            <person name="Ye R."/>
            <person name="Li L."/>
            <person name="Wei W."/>
            <person name="Wang X."/>
            <person name="Wang C."/>
            <person name="Huo Q."/>
            <person name="Li W."/>
            <person name="Guo W."/>
            <person name="Chen H."/>
            <person name="Chen S."/>
            <person name="Zhou L."/>
            <person name="Zhou L."/>
            <person name="Ni X."/>
            <person name="Tian J."/>
            <person name="Zhou Y."/>
            <person name="Sheng Y."/>
            <person name="Liu T."/>
            <person name="Pan Y."/>
            <person name="Xia L."/>
            <person name="Li J."/>
            <person name="Zhao F."/>
            <person name="Cao W."/>
        </authorList>
    </citation>
    <scope>NUCLEOTIDE SEQUENCE</scope>
    <source>
        <strain evidence="1">Rsan-2018</strain>
        <tissue evidence="1">Larvae</tissue>
    </source>
</reference>
<organism evidence="1 2">
    <name type="scientific">Rhipicephalus sanguineus</name>
    <name type="common">Brown dog tick</name>
    <name type="synonym">Ixodes sanguineus</name>
    <dbReference type="NCBI Taxonomy" id="34632"/>
    <lineage>
        <taxon>Eukaryota</taxon>
        <taxon>Metazoa</taxon>
        <taxon>Ecdysozoa</taxon>
        <taxon>Arthropoda</taxon>
        <taxon>Chelicerata</taxon>
        <taxon>Arachnida</taxon>
        <taxon>Acari</taxon>
        <taxon>Parasitiformes</taxon>
        <taxon>Ixodida</taxon>
        <taxon>Ixodoidea</taxon>
        <taxon>Ixodidae</taxon>
        <taxon>Rhipicephalinae</taxon>
        <taxon>Rhipicephalus</taxon>
        <taxon>Rhipicephalus</taxon>
    </lineage>
</organism>
<protein>
    <submittedName>
        <fullName evidence="1">Uncharacterized protein</fullName>
    </submittedName>
</protein>